<feature type="region of interest" description="Disordered" evidence="1">
    <location>
        <begin position="9"/>
        <end position="29"/>
    </location>
</feature>
<evidence type="ECO:0000313" key="3">
    <source>
        <dbReference type="Proteomes" id="UP000800038"/>
    </source>
</evidence>
<reference evidence="2" key="1">
    <citation type="journal article" date="2020" name="Stud. Mycol.">
        <title>101 Dothideomycetes genomes: a test case for predicting lifestyles and emergence of pathogens.</title>
        <authorList>
            <person name="Haridas S."/>
            <person name="Albert R."/>
            <person name="Binder M."/>
            <person name="Bloem J."/>
            <person name="Labutti K."/>
            <person name="Salamov A."/>
            <person name="Andreopoulos B."/>
            <person name="Baker S."/>
            <person name="Barry K."/>
            <person name="Bills G."/>
            <person name="Bluhm B."/>
            <person name="Cannon C."/>
            <person name="Castanera R."/>
            <person name="Culley D."/>
            <person name="Daum C."/>
            <person name="Ezra D."/>
            <person name="Gonzalez J."/>
            <person name="Henrissat B."/>
            <person name="Kuo A."/>
            <person name="Liang C."/>
            <person name="Lipzen A."/>
            <person name="Lutzoni F."/>
            <person name="Magnuson J."/>
            <person name="Mondo S."/>
            <person name="Nolan M."/>
            <person name="Ohm R."/>
            <person name="Pangilinan J."/>
            <person name="Park H.-J."/>
            <person name="Ramirez L."/>
            <person name="Alfaro M."/>
            <person name="Sun H."/>
            <person name="Tritt A."/>
            <person name="Yoshinaga Y."/>
            <person name="Zwiers L.-H."/>
            <person name="Turgeon B."/>
            <person name="Goodwin S."/>
            <person name="Spatafora J."/>
            <person name="Crous P."/>
            <person name="Grigoriev I."/>
        </authorList>
    </citation>
    <scope>NUCLEOTIDE SEQUENCE</scope>
    <source>
        <strain evidence="2">CBS 161.51</strain>
    </source>
</reference>
<dbReference type="AlphaFoldDB" id="A0A6A5SBC3"/>
<organism evidence="2 3">
    <name type="scientific">Clathrospora elynae</name>
    <dbReference type="NCBI Taxonomy" id="706981"/>
    <lineage>
        <taxon>Eukaryota</taxon>
        <taxon>Fungi</taxon>
        <taxon>Dikarya</taxon>
        <taxon>Ascomycota</taxon>
        <taxon>Pezizomycotina</taxon>
        <taxon>Dothideomycetes</taxon>
        <taxon>Pleosporomycetidae</taxon>
        <taxon>Pleosporales</taxon>
        <taxon>Diademaceae</taxon>
        <taxon>Clathrospora</taxon>
    </lineage>
</organism>
<name>A0A6A5SBC3_9PLEO</name>
<dbReference type="Proteomes" id="UP000800038">
    <property type="component" value="Unassembled WGS sequence"/>
</dbReference>
<dbReference type="EMBL" id="ML976156">
    <property type="protein sequence ID" value="KAF1937049.1"/>
    <property type="molecule type" value="Genomic_DNA"/>
</dbReference>
<keyword evidence="3" id="KW-1185">Reference proteome</keyword>
<dbReference type="OrthoDB" id="3677062at2759"/>
<gene>
    <name evidence="2" type="ORF">EJ02DRAFT_469988</name>
</gene>
<proteinExistence type="predicted"/>
<accession>A0A6A5SBC3</accession>
<evidence type="ECO:0000256" key="1">
    <source>
        <dbReference type="SAM" id="MobiDB-lite"/>
    </source>
</evidence>
<protein>
    <submittedName>
        <fullName evidence="2">Uncharacterized protein</fullName>
    </submittedName>
</protein>
<evidence type="ECO:0000313" key="2">
    <source>
        <dbReference type="EMBL" id="KAF1937049.1"/>
    </source>
</evidence>
<sequence>MRQHCLVQRDLGDASNAASPGKDVNKGPSGFPFPETTIIAIAVHVAYKDITEDFKYVNLQFWAQPLEMNKRHRFLTEKSLFTAIGWRIWVRQEDFVAGKSRMDQLWKEVFKKAKKEGAPGRMKMKMKG</sequence>